<dbReference type="SUPFAM" id="SSF53254">
    <property type="entry name" value="Phosphoglycerate mutase-like"/>
    <property type="match status" value="1"/>
</dbReference>
<dbReference type="InterPro" id="IPR013078">
    <property type="entry name" value="His_Pase_superF_clade-1"/>
</dbReference>
<dbReference type="Proteomes" id="UP000179010">
    <property type="component" value="Unassembled WGS sequence"/>
</dbReference>
<dbReference type="Pfam" id="PF00300">
    <property type="entry name" value="His_Phos_1"/>
    <property type="match status" value="1"/>
</dbReference>
<proteinExistence type="predicted"/>
<dbReference type="Gene3D" id="3.40.50.1240">
    <property type="entry name" value="Phosphoglycerate mutase-like"/>
    <property type="match status" value="1"/>
</dbReference>
<evidence type="ECO:0000313" key="1">
    <source>
        <dbReference type="EMBL" id="OGB85513.1"/>
    </source>
</evidence>
<dbReference type="AlphaFoldDB" id="A0A1F4PNU2"/>
<dbReference type="CDD" id="cd07067">
    <property type="entry name" value="HP_PGM_like"/>
    <property type="match status" value="1"/>
</dbReference>
<sequence>METTTLSLVPESLRHLLPPVGKLLETVPSPQMVYIVRHATPHDYTTGSRLQKVYGTHARQVWLSSEGIDEANCGRDYICREVGRVRAVIHSPLPRAKQTADILMGYYIVNPPSFISDVRLEDIRLGPWLDIPRQDWSKYRSLYWEEQLKSHGRDGEPENPCQTQQRVVESFFEHIQKDSNGLPLLFVFHGDPICFLFQYLLSHDLMHLVDYRVMSDGESQLVGKCTIWQVRLSLDRPVEIKLMFNPQSV</sequence>
<protein>
    <recommendedName>
        <fullName evidence="3">Histidine phosphatase family protein</fullName>
    </recommendedName>
</protein>
<gene>
    <name evidence="1" type="ORF">A2994_00615</name>
</gene>
<reference evidence="1 2" key="1">
    <citation type="journal article" date="2016" name="Nat. Commun.">
        <title>Thousands of microbial genomes shed light on interconnected biogeochemical processes in an aquifer system.</title>
        <authorList>
            <person name="Anantharaman K."/>
            <person name="Brown C.T."/>
            <person name="Hug L.A."/>
            <person name="Sharon I."/>
            <person name="Castelle C.J."/>
            <person name="Probst A.J."/>
            <person name="Thomas B.C."/>
            <person name="Singh A."/>
            <person name="Wilkins M.J."/>
            <person name="Karaoz U."/>
            <person name="Brodie E.L."/>
            <person name="Williams K.H."/>
            <person name="Hubbard S.S."/>
            <person name="Banfield J.F."/>
        </authorList>
    </citation>
    <scope>NUCLEOTIDE SEQUENCE [LARGE SCALE GENOMIC DNA]</scope>
</reference>
<evidence type="ECO:0008006" key="3">
    <source>
        <dbReference type="Google" id="ProtNLM"/>
    </source>
</evidence>
<accession>A0A1F4PNU2</accession>
<comment type="caution">
    <text evidence="1">The sequence shown here is derived from an EMBL/GenBank/DDBJ whole genome shotgun (WGS) entry which is preliminary data.</text>
</comment>
<name>A0A1F4PNU2_UNCK3</name>
<dbReference type="InterPro" id="IPR029033">
    <property type="entry name" value="His_PPase_superfam"/>
</dbReference>
<organism evidence="1 2">
    <name type="scientific">candidate division Kazan bacterium RIFCSPLOWO2_01_FULL_48_13</name>
    <dbReference type="NCBI Taxonomy" id="1798539"/>
    <lineage>
        <taxon>Bacteria</taxon>
        <taxon>Bacteria division Kazan-3B-28</taxon>
    </lineage>
</organism>
<evidence type="ECO:0000313" key="2">
    <source>
        <dbReference type="Proteomes" id="UP000179010"/>
    </source>
</evidence>
<dbReference type="EMBL" id="METE01000002">
    <property type="protein sequence ID" value="OGB85513.1"/>
    <property type="molecule type" value="Genomic_DNA"/>
</dbReference>
<dbReference type="STRING" id="1798539.A2994_00615"/>